<feature type="transmembrane region" description="Helical" evidence="10">
    <location>
        <begin position="55"/>
        <end position="72"/>
    </location>
</feature>
<feature type="transmembrane region" description="Helical" evidence="10">
    <location>
        <begin position="210"/>
        <end position="226"/>
    </location>
</feature>
<dbReference type="InterPro" id="IPR018422">
    <property type="entry name" value="Cation/H_exchanger_CPA1"/>
</dbReference>
<keyword evidence="2" id="KW-0813">Transport</keyword>
<dbReference type="PANTHER" id="PTHR10110:SF86">
    <property type="entry name" value="SODIUM_HYDROGEN EXCHANGER 7"/>
    <property type="match status" value="1"/>
</dbReference>
<feature type="transmembrane region" description="Helical" evidence="10">
    <location>
        <begin position="301"/>
        <end position="328"/>
    </location>
</feature>
<keyword evidence="5 10" id="KW-1133">Transmembrane helix</keyword>
<feature type="transmembrane region" description="Helical" evidence="10">
    <location>
        <begin position="232"/>
        <end position="250"/>
    </location>
</feature>
<evidence type="ECO:0000256" key="1">
    <source>
        <dbReference type="ARBA" id="ARBA00004651"/>
    </source>
</evidence>
<dbReference type="PANTHER" id="PTHR10110">
    <property type="entry name" value="SODIUM/HYDROGEN EXCHANGER"/>
    <property type="match status" value="1"/>
</dbReference>
<name>A0ABW5UYD0_9MICO</name>
<evidence type="ECO:0000256" key="2">
    <source>
        <dbReference type="ARBA" id="ARBA00022448"/>
    </source>
</evidence>
<evidence type="ECO:0000256" key="7">
    <source>
        <dbReference type="ARBA" id="ARBA00023065"/>
    </source>
</evidence>
<dbReference type="EMBL" id="JBHUNE010000006">
    <property type="protein sequence ID" value="MFD2758240.1"/>
    <property type="molecule type" value="Genomic_DNA"/>
</dbReference>
<sequence length="566" mass="60708">MLEIELFAVVGVIVIVLGSVFASRLGVAVPIIMVLLGTAGSFLPGMESFVVEPEIILAVVLPPILYGAAVNMPTTDFRRNFGSISALSVVLVLVSAFGAGALIYLAFPNLSFASAVAVGAVISPPDAVAATSIGKRLGLPPRLVTILEGEGLVNDATALVLLRSAIAAIGASFSLWDAVVDFGYAVIVAIIIGIVVGAVTTWIRSKIGQVQLTTAVSFVVPFLAYLPAEEFGASGVLAVVAAGLVTGALAPRRLTAEDRIAERTNWRTIQMLLENGVFLLMGLQLMSVIEGVEEAGLGVWGAVAIGAGATIALILLRVAFMVPLVYWLRRSQAKHEGRIDQYNRVLTKLDELDRPEHPRPKRVQRALRQRVADANFYVNEGLDWRGGAVLAWSGMRGVVTLAAAQSLPVDLPYRPQLILIAFTVAIITLIAQGGTLPLLIQLLGIRGTPAEELERERGRLMRELAAATDDMLASSELRRPDGGEFDAELVRRLRERNERMLAVADDAAVPPQESEARQQVVELQRLIFTTEHAALQEARSSGTYRSSTIEYAQTRIDNGAMRLDGE</sequence>
<comment type="subcellular location">
    <subcellularLocation>
        <location evidence="1">Cell membrane</location>
        <topology evidence="1">Multi-pass membrane protein</topology>
    </subcellularLocation>
</comment>
<feature type="transmembrane region" description="Helical" evidence="10">
    <location>
        <begin position="7"/>
        <end position="35"/>
    </location>
</feature>
<proteinExistence type="predicted"/>
<evidence type="ECO:0000313" key="13">
    <source>
        <dbReference type="Proteomes" id="UP001597492"/>
    </source>
</evidence>
<feature type="transmembrane region" description="Helical" evidence="10">
    <location>
        <begin position="271"/>
        <end position="289"/>
    </location>
</feature>
<evidence type="ECO:0000256" key="8">
    <source>
        <dbReference type="ARBA" id="ARBA00023136"/>
    </source>
</evidence>
<feature type="transmembrane region" description="Helical" evidence="10">
    <location>
        <begin position="417"/>
        <end position="440"/>
    </location>
</feature>
<keyword evidence="8 10" id="KW-0472">Membrane</keyword>
<dbReference type="Gene3D" id="6.10.140.1330">
    <property type="match status" value="1"/>
</dbReference>
<reference evidence="13" key="1">
    <citation type="journal article" date="2019" name="Int. J. Syst. Evol. Microbiol.">
        <title>The Global Catalogue of Microorganisms (GCM) 10K type strain sequencing project: providing services to taxonomists for standard genome sequencing and annotation.</title>
        <authorList>
            <consortium name="The Broad Institute Genomics Platform"/>
            <consortium name="The Broad Institute Genome Sequencing Center for Infectious Disease"/>
            <person name="Wu L."/>
            <person name="Ma J."/>
        </authorList>
    </citation>
    <scope>NUCLEOTIDE SEQUENCE [LARGE SCALE GENOMIC DNA]</scope>
    <source>
        <strain evidence="13">TISTR 1514</strain>
    </source>
</reference>
<keyword evidence="4 10" id="KW-0812">Transmembrane</keyword>
<evidence type="ECO:0000256" key="10">
    <source>
        <dbReference type="SAM" id="Phobius"/>
    </source>
</evidence>
<evidence type="ECO:0000256" key="3">
    <source>
        <dbReference type="ARBA" id="ARBA00022475"/>
    </source>
</evidence>
<gene>
    <name evidence="12" type="ORF">ACFSW7_07595</name>
</gene>
<evidence type="ECO:0000256" key="6">
    <source>
        <dbReference type="ARBA" id="ARBA00023053"/>
    </source>
</evidence>
<keyword evidence="9" id="KW-0739">Sodium transport</keyword>
<feature type="transmembrane region" description="Helical" evidence="10">
    <location>
        <begin position="182"/>
        <end position="203"/>
    </location>
</feature>
<protein>
    <submittedName>
        <fullName evidence="12">Cation:proton antiporter</fullName>
    </submittedName>
</protein>
<feature type="domain" description="Cation/H+ exchanger transmembrane" evidence="11">
    <location>
        <begin position="13"/>
        <end position="439"/>
    </location>
</feature>
<keyword evidence="6" id="KW-0915">Sodium</keyword>
<accession>A0ABW5UYD0</accession>
<comment type="caution">
    <text evidence="12">The sequence shown here is derived from an EMBL/GenBank/DDBJ whole genome shotgun (WGS) entry which is preliminary data.</text>
</comment>
<evidence type="ECO:0000256" key="4">
    <source>
        <dbReference type="ARBA" id="ARBA00022692"/>
    </source>
</evidence>
<evidence type="ECO:0000313" key="12">
    <source>
        <dbReference type="EMBL" id="MFD2758240.1"/>
    </source>
</evidence>
<keyword evidence="3" id="KW-1003">Cell membrane</keyword>
<keyword evidence="7" id="KW-0406">Ion transport</keyword>
<dbReference type="Pfam" id="PF00999">
    <property type="entry name" value="Na_H_Exchanger"/>
    <property type="match status" value="1"/>
</dbReference>
<dbReference type="Proteomes" id="UP001597492">
    <property type="component" value="Unassembled WGS sequence"/>
</dbReference>
<evidence type="ECO:0000256" key="9">
    <source>
        <dbReference type="ARBA" id="ARBA00023201"/>
    </source>
</evidence>
<evidence type="ECO:0000259" key="11">
    <source>
        <dbReference type="Pfam" id="PF00999"/>
    </source>
</evidence>
<evidence type="ECO:0000256" key="5">
    <source>
        <dbReference type="ARBA" id="ARBA00022989"/>
    </source>
</evidence>
<dbReference type="InterPro" id="IPR006153">
    <property type="entry name" value="Cation/H_exchanger_TM"/>
</dbReference>
<keyword evidence="13" id="KW-1185">Reference proteome</keyword>
<feature type="transmembrane region" description="Helical" evidence="10">
    <location>
        <begin position="84"/>
        <end position="106"/>
    </location>
</feature>
<organism evidence="12 13">
    <name type="scientific">Gulosibacter faecalis</name>
    <dbReference type="NCBI Taxonomy" id="272240"/>
    <lineage>
        <taxon>Bacteria</taxon>
        <taxon>Bacillati</taxon>
        <taxon>Actinomycetota</taxon>
        <taxon>Actinomycetes</taxon>
        <taxon>Micrococcales</taxon>
        <taxon>Microbacteriaceae</taxon>
        <taxon>Gulosibacter</taxon>
    </lineage>
</organism>
<dbReference type="RefSeq" id="WP_019619655.1">
    <property type="nucleotide sequence ID" value="NZ_JBHUNE010000006.1"/>
</dbReference>